<evidence type="ECO:0000313" key="4">
    <source>
        <dbReference type="Proteomes" id="UP000004578"/>
    </source>
</evidence>
<feature type="transmembrane region" description="Helical" evidence="2">
    <location>
        <begin position="271"/>
        <end position="290"/>
    </location>
</feature>
<feature type="non-terminal residue" evidence="3">
    <location>
        <position position="1"/>
    </location>
</feature>
<sequence length="385" mass="38648">GDGERSACGGGEEPPATRRPGGEGALEAGSMTWGALVREVCRDIATGTARAGVLSALFALLVCGPALVDCAQVVGIGAQAARFRASLASVRVIEAKGAIDGAACHALGRIPGVRAAAVRAAETGVRAAALPASSIPLYEATPGIGAIVRAPGAPTTGVLASEQVAAALGLRPGSALALTGGDVEVAGVYPRDEGDGRRPGFAYAIISPVPAQGVFDECWVESWPMSTAISPLARTAVIPDGEPEVKEGAFNASLGASFDGDALLRGRLTRWAPLVSAVLGALVGAGGVWARRLEIASALHAGLSRADAFLIQTCEALAWTASGTVMALPTAAIVIAGAQSPGAPGVWAIVSLEAGAGLLAALLGAVAATCLVREKRLFAYFKHRR</sequence>
<evidence type="ECO:0000313" key="3">
    <source>
        <dbReference type="EMBL" id="EJF39557.1"/>
    </source>
</evidence>
<feature type="transmembrane region" description="Helical" evidence="2">
    <location>
        <begin position="316"/>
        <end position="339"/>
    </location>
</feature>
<evidence type="ECO:0000256" key="2">
    <source>
        <dbReference type="SAM" id="Phobius"/>
    </source>
</evidence>
<dbReference type="AlphaFoldDB" id="J0N548"/>
<keyword evidence="2" id="KW-0472">Membrane</keyword>
<evidence type="ECO:0008006" key="5">
    <source>
        <dbReference type="Google" id="ProtNLM"/>
    </source>
</evidence>
<dbReference type="EMBL" id="AKFS01000248">
    <property type="protein sequence ID" value="EJF39557.1"/>
    <property type="molecule type" value="Genomic_DNA"/>
</dbReference>
<evidence type="ECO:0000256" key="1">
    <source>
        <dbReference type="SAM" id="MobiDB-lite"/>
    </source>
</evidence>
<gene>
    <name evidence="3" type="ORF">HMPREF1317_1806</name>
</gene>
<accession>J0N548</accession>
<comment type="caution">
    <text evidence="3">The sequence shown here is derived from an EMBL/GenBank/DDBJ whole genome shotgun (WGS) entry which is preliminary data.</text>
</comment>
<keyword evidence="2" id="KW-1133">Transmembrane helix</keyword>
<keyword evidence="2" id="KW-0812">Transmembrane</keyword>
<protein>
    <recommendedName>
        <fullName evidence="5">Efflux ABC transporter, permease protein</fullName>
    </recommendedName>
</protein>
<feature type="transmembrane region" description="Helical" evidence="2">
    <location>
        <begin position="345"/>
        <end position="372"/>
    </location>
</feature>
<dbReference type="Proteomes" id="UP000004578">
    <property type="component" value="Unassembled WGS sequence"/>
</dbReference>
<dbReference type="PATRIC" id="fig|1125717.3.peg.1546"/>
<dbReference type="RefSeq" id="WP_005871583.1">
    <property type="nucleotide sequence ID" value="NZ_AKFS01000248.1"/>
</dbReference>
<organism evidence="3 4">
    <name type="scientific">Schaalia georgiae F0490</name>
    <dbReference type="NCBI Taxonomy" id="1125717"/>
    <lineage>
        <taxon>Bacteria</taxon>
        <taxon>Bacillati</taxon>
        <taxon>Actinomycetota</taxon>
        <taxon>Actinomycetes</taxon>
        <taxon>Actinomycetales</taxon>
        <taxon>Actinomycetaceae</taxon>
        <taxon>Schaalia</taxon>
    </lineage>
</organism>
<proteinExistence type="predicted"/>
<reference evidence="3 4" key="1">
    <citation type="submission" date="2012-05" db="EMBL/GenBank/DDBJ databases">
        <authorList>
            <person name="Harkins D.M."/>
            <person name="Madupu R."/>
            <person name="Durkin A.S."/>
            <person name="Torralba M."/>
            <person name="Methe B."/>
            <person name="Sutton G.G."/>
            <person name="Nelson K.E."/>
        </authorList>
    </citation>
    <scope>NUCLEOTIDE SEQUENCE [LARGE SCALE GENOMIC DNA]</scope>
    <source>
        <strain evidence="3 4">F0490</strain>
    </source>
</reference>
<name>J0N548_9ACTO</name>
<keyword evidence="4" id="KW-1185">Reference proteome</keyword>
<feature type="region of interest" description="Disordered" evidence="1">
    <location>
        <begin position="1"/>
        <end position="24"/>
    </location>
</feature>